<feature type="transmembrane region" description="Helical" evidence="1">
    <location>
        <begin position="191"/>
        <end position="211"/>
    </location>
</feature>
<accession>A0A0R1H0P7</accession>
<dbReference type="RefSeq" id="WP_054746335.1">
    <property type="nucleotide sequence ID" value="NZ_AZCV01000002.1"/>
</dbReference>
<evidence type="ECO:0000256" key="1">
    <source>
        <dbReference type="SAM" id="Phobius"/>
    </source>
</evidence>
<feature type="transmembrane region" description="Helical" evidence="1">
    <location>
        <begin position="138"/>
        <end position="162"/>
    </location>
</feature>
<protein>
    <submittedName>
        <fullName evidence="2">Uncharacterized protein</fullName>
    </submittedName>
</protein>
<feature type="transmembrane region" description="Helical" evidence="1">
    <location>
        <begin position="100"/>
        <end position="126"/>
    </location>
</feature>
<dbReference type="Proteomes" id="UP000050909">
    <property type="component" value="Unassembled WGS sequence"/>
</dbReference>
<dbReference type="EMBL" id="AZCV01000002">
    <property type="protein sequence ID" value="KRK38003.1"/>
    <property type="molecule type" value="Genomic_DNA"/>
</dbReference>
<feature type="transmembrane region" description="Helical" evidence="1">
    <location>
        <begin position="223"/>
        <end position="246"/>
    </location>
</feature>
<comment type="caution">
    <text evidence="2">The sequence shown here is derived from an EMBL/GenBank/DDBJ whole genome shotgun (WGS) entry which is preliminary data.</text>
</comment>
<evidence type="ECO:0000313" key="2">
    <source>
        <dbReference type="EMBL" id="KRK38003.1"/>
    </source>
</evidence>
<dbReference type="PATRIC" id="fig|1423722.3.peg.789"/>
<proteinExistence type="predicted"/>
<feature type="transmembrane region" description="Helical" evidence="1">
    <location>
        <begin position="169"/>
        <end position="185"/>
    </location>
</feature>
<keyword evidence="1" id="KW-0812">Transmembrane</keyword>
<dbReference type="AlphaFoldDB" id="A0A0R1H0P7"/>
<gene>
    <name evidence="2" type="ORF">FC62_GL000771</name>
</gene>
<keyword evidence="3" id="KW-1185">Reference proteome</keyword>
<organism evidence="2 3">
    <name type="scientific">Amylolactobacillus amylotrophicus DSM 20534</name>
    <dbReference type="NCBI Taxonomy" id="1423722"/>
    <lineage>
        <taxon>Bacteria</taxon>
        <taxon>Bacillati</taxon>
        <taxon>Bacillota</taxon>
        <taxon>Bacilli</taxon>
        <taxon>Lactobacillales</taxon>
        <taxon>Lactobacillaceae</taxon>
        <taxon>Amylolactobacillus</taxon>
    </lineage>
</organism>
<reference evidence="2 3" key="1">
    <citation type="journal article" date="2015" name="Genome Announc.">
        <title>Expanding the biotechnology potential of lactobacilli through comparative genomics of 213 strains and associated genera.</title>
        <authorList>
            <person name="Sun Z."/>
            <person name="Harris H.M."/>
            <person name="McCann A."/>
            <person name="Guo C."/>
            <person name="Argimon S."/>
            <person name="Zhang W."/>
            <person name="Yang X."/>
            <person name="Jeffery I.B."/>
            <person name="Cooney J.C."/>
            <person name="Kagawa T.F."/>
            <person name="Liu W."/>
            <person name="Song Y."/>
            <person name="Salvetti E."/>
            <person name="Wrobel A."/>
            <person name="Rasinkangas P."/>
            <person name="Parkhill J."/>
            <person name="Rea M.C."/>
            <person name="O'Sullivan O."/>
            <person name="Ritari J."/>
            <person name="Douillard F.P."/>
            <person name="Paul Ross R."/>
            <person name="Yang R."/>
            <person name="Briner A.E."/>
            <person name="Felis G.E."/>
            <person name="de Vos W.M."/>
            <person name="Barrangou R."/>
            <person name="Klaenhammer T.R."/>
            <person name="Caufield P.W."/>
            <person name="Cui Y."/>
            <person name="Zhang H."/>
            <person name="O'Toole P.W."/>
        </authorList>
    </citation>
    <scope>NUCLEOTIDE SEQUENCE [LARGE SCALE GENOMIC DNA]</scope>
    <source>
        <strain evidence="2 3">DSM 20534</strain>
    </source>
</reference>
<keyword evidence="1" id="KW-0472">Membrane</keyword>
<feature type="transmembrane region" description="Helical" evidence="1">
    <location>
        <begin position="58"/>
        <end position="79"/>
    </location>
</feature>
<feature type="transmembrane region" description="Helical" evidence="1">
    <location>
        <begin position="21"/>
        <end position="38"/>
    </location>
</feature>
<name>A0A0R1H0P7_9LACO</name>
<sequence>MRRIFVAEFSRILLSYKRYPTEAIAQIFIAAGGFIALVKGGSFLSGIPLMGTRLSDLVISYILWMLILNSIGDSGFSVVDESEAGTLEQLYLSKYNPTQLFLIRSVVNIIFSLLFILIVMTLLMLVMGISLHVRFELIILPIVLALIVAMGVGLLVASLAILFKKVTQLFTIIQFGFIFLIMYPFSDGNILSQIVGNIMPITPIYVWLTNITRSQSMFYPNRWQLLFSVVNALVWFTGGIICYQVASNRAQRLGTLGHY</sequence>
<keyword evidence="1" id="KW-1133">Transmembrane helix</keyword>
<evidence type="ECO:0000313" key="3">
    <source>
        <dbReference type="Proteomes" id="UP000050909"/>
    </source>
</evidence>